<dbReference type="SUPFAM" id="SSF51905">
    <property type="entry name" value="FAD/NAD(P)-binding domain"/>
    <property type="match status" value="1"/>
</dbReference>
<dbReference type="InterPro" id="IPR036188">
    <property type="entry name" value="FAD/NAD-bd_sf"/>
</dbReference>
<dbReference type="InterPro" id="IPR002938">
    <property type="entry name" value="FAD-bd"/>
</dbReference>
<dbReference type="OrthoDB" id="47494at2759"/>
<reference evidence="7 8" key="1">
    <citation type="submission" date="2021-08" db="EMBL/GenBank/DDBJ databases">
        <title>Draft Genome Sequence of Phanerochaete sordida strain YK-624.</title>
        <authorList>
            <person name="Mori T."/>
            <person name="Dohra H."/>
            <person name="Suzuki T."/>
            <person name="Kawagishi H."/>
            <person name="Hirai H."/>
        </authorList>
    </citation>
    <scope>NUCLEOTIDE SEQUENCE [LARGE SCALE GENOMIC DNA]</scope>
    <source>
        <strain evidence="7 8">YK-624</strain>
    </source>
</reference>
<dbReference type="PRINTS" id="PR00420">
    <property type="entry name" value="RNGMNOXGNASE"/>
</dbReference>
<evidence type="ECO:0000256" key="1">
    <source>
        <dbReference type="ARBA" id="ARBA00007992"/>
    </source>
</evidence>
<keyword evidence="8" id="KW-1185">Reference proteome</keyword>
<evidence type="ECO:0000313" key="7">
    <source>
        <dbReference type="EMBL" id="GJE95020.1"/>
    </source>
</evidence>
<evidence type="ECO:0000313" key="8">
    <source>
        <dbReference type="Proteomes" id="UP000703269"/>
    </source>
</evidence>
<organism evidence="7 8">
    <name type="scientific">Phanerochaete sordida</name>
    <dbReference type="NCBI Taxonomy" id="48140"/>
    <lineage>
        <taxon>Eukaryota</taxon>
        <taxon>Fungi</taxon>
        <taxon>Dikarya</taxon>
        <taxon>Basidiomycota</taxon>
        <taxon>Agaricomycotina</taxon>
        <taxon>Agaricomycetes</taxon>
        <taxon>Polyporales</taxon>
        <taxon>Phanerochaetaceae</taxon>
        <taxon>Phanerochaete</taxon>
    </lineage>
</organism>
<keyword evidence="5" id="KW-0503">Monooxygenase</keyword>
<evidence type="ECO:0000256" key="4">
    <source>
        <dbReference type="ARBA" id="ARBA00023002"/>
    </source>
</evidence>
<dbReference type="GO" id="GO:0004497">
    <property type="term" value="F:monooxygenase activity"/>
    <property type="evidence" value="ECO:0007669"/>
    <property type="project" value="UniProtKB-KW"/>
</dbReference>
<evidence type="ECO:0000256" key="3">
    <source>
        <dbReference type="ARBA" id="ARBA00022827"/>
    </source>
</evidence>
<dbReference type="Gene3D" id="3.50.50.60">
    <property type="entry name" value="FAD/NAD(P)-binding domain"/>
    <property type="match status" value="1"/>
</dbReference>
<dbReference type="AlphaFoldDB" id="A0A9P3LH65"/>
<evidence type="ECO:0000256" key="5">
    <source>
        <dbReference type="ARBA" id="ARBA00023033"/>
    </source>
</evidence>
<evidence type="ECO:0000259" key="6">
    <source>
        <dbReference type="Pfam" id="PF01494"/>
    </source>
</evidence>
<dbReference type="PANTHER" id="PTHR13789:SF309">
    <property type="entry name" value="PUTATIVE (AFU_ORTHOLOGUE AFUA_6G14510)-RELATED"/>
    <property type="match status" value="1"/>
</dbReference>
<comment type="caution">
    <text evidence="7">The sequence shown here is derived from an EMBL/GenBank/DDBJ whole genome shotgun (WGS) entry which is preliminary data.</text>
</comment>
<sequence length="396" mass="43624">MAPARVGVIGAGVSGPAMAMFLQQKGYAPVLYERLDAPSDAGLGIGIQNNGQAVLRRIPGLLEHIAGYEADEFHFYSVMPEDTALLGVSDHPRRLRAATGLGTMGVRRPALHARLVEFAQRLGVPVKFGHKLEGLEDKGDSVEVAFANGVKETFDFVVGCDGLHSNTRACLFGETPADYTGLSQWGGLSPTPEFWKGKRAPADIFDNGSHMILVPMSDDEMVWAISQREPEAKEDWRSIDQETADEFKKNSRFSEWPFGIGELVKSSIKIIRYGIYDRPELETWFKGRVILIGDAAHPTSPHLGQGANQAYEDVGLLIDLLEKHNPSAEAPSSETLTTVFSELVQVRLPRTAELVRQARKQGEMRVVSGVDACIKRNNFYREMCADPAKLKERFGI</sequence>
<protein>
    <submittedName>
        <fullName evidence="7">FAD/NAD(P)-binding domain-containing protein</fullName>
    </submittedName>
</protein>
<accession>A0A9P3LH65</accession>
<comment type="similarity">
    <text evidence="1">Belongs to the paxM FAD-dependent monooxygenase family.</text>
</comment>
<name>A0A9P3LH65_9APHY</name>
<feature type="domain" description="FAD-binding" evidence="6">
    <location>
        <begin position="5"/>
        <end position="321"/>
    </location>
</feature>
<dbReference type="Proteomes" id="UP000703269">
    <property type="component" value="Unassembled WGS sequence"/>
</dbReference>
<proteinExistence type="inferred from homology"/>
<keyword evidence="3" id="KW-0274">FAD</keyword>
<keyword evidence="2" id="KW-0285">Flavoprotein</keyword>
<dbReference type="EMBL" id="BPQB01000045">
    <property type="protein sequence ID" value="GJE95020.1"/>
    <property type="molecule type" value="Genomic_DNA"/>
</dbReference>
<evidence type="ECO:0000256" key="2">
    <source>
        <dbReference type="ARBA" id="ARBA00022630"/>
    </source>
</evidence>
<keyword evidence="4" id="KW-0560">Oxidoreductase</keyword>
<gene>
    <name evidence="7" type="ORF">PsYK624_111990</name>
</gene>
<dbReference type="GO" id="GO:0071949">
    <property type="term" value="F:FAD binding"/>
    <property type="evidence" value="ECO:0007669"/>
    <property type="project" value="InterPro"/>
</dbReference>
<dbReference type="Pfam" id="PF01494">
    <property type="entry name" value="FAD_binding_3"/>
    <property type="match status" value="1"/>
</dbReference>
<dbReference type="PANTHER" id="PTHR13789">
    <property type="entry name" value="MONOOXYGENASE"/>
    <property type="match status" value="1"/>
</dbReference>
<dbReference type="InterPro" id="IPR050493">
    <property type="entry name" value="FAD-dep_Monooxygenase_BioMet"/>
</dbReference>